<proteinExistence type="inferred from homology"/>
<keyword evidence="4" id="KW-0472">Membrane</keyword>
<keyword evidence="9" id="KW-1185">Reference proteome</keyword>
<comment type="similarity">
    <text evidence="2">Belongs to the SusD family.</text>
</comment>
<dbReference type="Gene3D" id="1.25.40.900">
    <property type="match status" value="1"/>
</dbReference>
<comment type="caution">
    <text evidence="8">The sequence shown here is derived from an EMBL/GenBank/DDBJ whole genome shotgun (WGS) entry which is preliminary data.</text>
</comment>
<evidence type="ECO:0000259" key="7">
    <source>
        <dbReference type="Pfam" id="PF14322"/>
    </source>
</evidence>
<dbReference type="AlphaFoldDB" id="A0A917J3D2"/>
<reference evidence="8" key="1">
    <citation type="journal article" date="2014" name="Int. J. Syst. Evol. Microbiol.">
        <title>Complete genome sequence of Corynebacterium casei LMG S-19264T (=DSM 44701T), isolated from a smear-ripened cheese.</title>
        <authorList>
            <consortium name="US DOE Joint Genome Institute (JGI-PGF)"/>
            <person name="Walter F."/>
            <person name="Albersmeier A."/>
            <person name="Kalinowski J."/>
            <person name="Ruckert C."/>
        </authorList>
    </citation>
    <scope>NUCLEOTIDE SEQUENCE</scope>
    <source>
        <strain evidence="8">CGMCC 1.15290</strain>
    </source>
</reference>
<gene>
    <name evidence="8" type="ORF">GCM10011379_38520</name>
</gene>
<comment type="subcellular location">
    <subcellularLocation>
        <location evidence="1">Cell outer membrane</location>
    </subcellularLocation>
</comment>
<evidence type="ECO:0000313" key="8">
    <source>
        <dbReference type="EMBL" id="GGH75201.1"/>
    </source>
</evidence>
<dbReference type="InterPro" id="IPR033985">
    <property type="entry name" value="SusD-like_N"/>
</dbReference>
<evidence type="ECO:0000256" key="1">
    <source>
        <dbReference type="ARBA" id="ARBA00004442"/>
    </source>
</evidence>
<evidence type="ECO:0000256" key="5">
    <source>
        <dbReference type="ARBA" id="ARBA00023237"/>
    </source>
</evidence>
<sequence>MDDVKQTDVIDADKAYQSVSDLLKGTYGVYATLSNNTRMYYGSVLADEVKLSDENRGQGQGEYKWQFTATGVSFGFGQYFQTIDRLHRVLEVADNIPAANATEENTKKRIKAELLAIRGVAYLELLTVFMPQGYQPDSLGVPLVLSSALLGKPARSKVSEVMTRIEADLASGRAEALIPSAPTDPLRLSQGAIAAYQARAALLKRDWAKAAAYADEAIALSGKSLSRATYTAYFSDANESETIFKYRNGAAPQLNWRDANGDVFFEPADKVKNLFDRTNDIRFSTFFGADGGDTSIIIKYPGSERGPQTNDLKLIRLAEMYLIKAEASAEGENLTAAADAINALRAARITGYTNVTFADKATAINQILVERAKELCFEGFRFFDLKRRGLAVNRNPSDSRNTNWQDLPANSFRFALPIPQSEIFANPNVRQNAGYN</sequence>
<keyword evidence="5" id="KW-0998">Cell outer membrane</keyword>
<dbReference type="Pfam" id="PF07980">
    <property type="entry name" value="SusD_RagB"/>
    <property type="match status" value="1"/>
</dbReference>
<evidence type="ECO:0000256" key="4">
    <source>
        <dbReference type="ARBA" id="ARBA00023136"/>
    </source>
</evidence>
<feature type="domain" description="SusD-like N-terminal" evidence="7">
    <location>
        <begin position="17"/>
        <end position="201"/>
    </location>
</feature>
<evidence type="ECO:0000256" key="3">
    <source>
        <dbReference type="ARBA" id="ARBA00022729"/>
    </source>
</evidence>
<dbReference type="InterPro" id="IPR012944">
    <property type="entry name" value="SusD_RagB_dom"/>
</dbReference>
<organism evidence="8 9">
    <name type="scientific">Filimonas zeae</name>
    <dbReference type="NCBI Taxonomy" id="1737353"/>
    <lineage>
        <taxon>Bacteria</taxon>
        <taxon>Pseudomonadati</taxon>
        <taxon>Bacteroidota</taxon>
        <taxon>Chitinophagia</taxon>
        <taxon>Chitinophagales</taxon>
        <taxon>Chitinophagaceae</taxon>
        <taxon>Filimonas</taxon>
    </lineage>
</organism>
<reference evidence="8" key="2">
    <citation type="submission" date="2020-09" db="EMBL/GenBank/DDBJ databases">
        <authorList>
            <person name="Sun Q."/>
            <person name="Zhou Y."/>
        </authorList>
    </citation>
    <scope>NUCLEOTIDE SEQUENCE</scope>
    <source>
        <strain evidence="8">CGMCC 1.15290</strain>
    </source>
</reference>
<dbReference type="SUPFAM" id="SSF48452">
    <property type="entry name" value="TPR-like"/>
    <property type="match status" value="1"/>
</dbReference>
<evidence type="ECO:0000313" key="9">
    <source>
        <dbReference type="Proteomes" id="UP000627292"/>
    </source>
</evidence>
<dbReference type="Gene3D" id="1.25.40.390">
    <property type="match status" value="1"/>
</dbReference>
<dbReference type="EMBL" id="BMIB01000004">
    <property type="protein sequence ID" value="GGH75201.1"/>
    <property type="molecule type" value="Genomic_DNA"/>
</dbReference>
<dbReference type="Gene3D" id="2.20.20.130">
    <property type="match status" value="1"/>
</dbReference>
<evidence type="ECO:0000259" key="6">
    <source>
        <dbReference type="Pfam" id="PF07980"/>
    </source>
</evidence>
<dbReference type="Proteomes" id="UP000627292">
    <property type="component" value="Unassembled WGS sequence"/>
</dbReference>
<dbReference type="InterPro" id="IPR011990">
    <property type="entry name" value="TPR-like_helical_dom_sf"/>
</dbReference>
<protein>
    <submittedName>
        <fullName evidence="8">Membrane protein</fullName>
    </submittedName>
</protein>
<dbReference type="Pfam" id="PF14322">
    <property type="entry name" value="SusD-like_3"/>
    <property type="match status" value="1"/>
</dbReference>
<name>A0A917J3D2_9BACT</name>
<feature type="domain" description="RagB/SusD" evidence="6">
    <location>
        <begin position="304"/>
        <end position="435"/>
    </location>
</feature>
<dbReference type="GO" id="GO:0009279">
    <property type="term" value="C:cell outer membrane"/>
    <property type="evidence" value="ECO:0007669"/>
    <property type="project" value="UniProtKB-SubCell"/>
</dbReference>
<evidence type="ECO:0000256" key="2">
    <source>
        <dbReference type="ARBA" id="ARBA00006275"/>
    </source>
</evidence>
<keyword evidence="3" id="KW-0732">Signal</keyword>
<accession>A0A917J3D2</accession>